<dbReference type="Proteomes" id="UP000054877">
    <property type="component" value="Unassembled WGS sequence"/>
</dbReference>
<dbReference type="OrthoDB" id="5640427at2"/>
<comment type="caution">
    <text evidence="1">The sequence shown here is derived from an EMBL/GenBank/DDBJ whole genome shotgun (WGS) entry which is preliminary data.</text>
</comment>
<accession>A0A0W0Z411</accession>
<evidence type="ECO:0000313" key="2">
    <source>
        <dbReference type="Proteomes" id="UP000054877"/>
    </source>
</evidence>
<dbReference type="PATRIC" id="fig|452.5.peg.1566"/>
<dbReference type="RefSeq" id="WP_058483347.1">
    <property type="nucleotide sequence ID" value="NZ_CAAAII010000001.1"/>
</dbReference>
<evidence type="ECO:0000313" key="1">
    <source>
        <dbReference type="EMBL" id="KTD63896.1"/>
    </source>
</evidence>
<dbReference type="AlphaFoldDB" id="A0A0W0Z411"/>
<dbReference type="EMBL" id="LNYX01000014">
    <property type="protein sequence ID" value="KTD63896.1"/>
    <property type="molecule type" value="Genomic_DNA"/>
</dbReference>
<proteinExistence type="predicted"/>
<organism evidence="1 2">
    <name type="scientific">Legionella spiritensis</name>
    <dbReference type="NCBI Taxonomy" id="452"/>
    <lineage>
        <taxon>Bacteria</taxon>
        <taxon>Pseudomonadati</taxon>
        <taxon>Pseudomonadota</taxon>
        <taxon>Gammaproteobacteria</taxon>
        <taxon>Legionellales</taxon>
        <taxon>Legionellaceae</taxon>
        <taxon>Legionella</taxon>
    </lineage>
</organism>
<name>A0A0W0Z411_LEGSP</name>
<protein>
    <submittedName>
        <fullName evidence="1">Uncharacterized protein</fullName>
    </submittedName>
</protein>
<reference evidence="1 2" key="1">
    <citation type="submission" date="2015-11" db="EMBL/GenBank/DDBJ databases">
        <title>Genomic analysis of 38 Legionella species identifies large and diverse effector repertoires.</title>
        <authorList>
            <person name="Burstein D."/>
            <person name="Amaro F."/>
            <person name="Zusman T."/>
            <person name="Lifshitz Z."/>
            <person name="Cohen O."/>
            <person name="Gilbert J.A."/>
            <person name="Pupko T."/>
            <person name="Shuman H.A."/>
            <person name="Segal G."/>
        </authorList>
    </citation>
    <scope>NUCLEOTIDE SEQUENCE [LARGE SCALE GENOMIC DNA]</scope>
    <source>
        <strain evidence="1 2">Mt.St.Helens-9</strain>
    </source>
</reference>
<keyword evidence="2" id="KW-1185">Reference proteome</keyword>
<gene>
    <name evidence="1" type="ORF">Lspi_1415</name>
</gene>
<sequence>MTQIRHDENKAFKIIERFNHLNASRAPISDFLPIVDADNLIVTIRDSDIVFKGIAGLADHQIGKLSFFDQKFDCELVKSEYQKERLTMNTKGVWYATIWQSPAPYSQKLIADLVHTWILKRTEQSTYIIDTHICEYFKYRDGFSPRDFSDKDFHYTLK</sequence>